<evidence type="ECO:0000313" key="2">
    <source>
        <dbReference type="EMBL" id="MED6269011.1"/>
    </source>
</evidence>
<dbReference type="Pfam" id="PF10180">
    <property type="entry name" value="WKF"/>
    <property type="match status" value="1"/>
</dbReference>
<accession>A0ABU7D3S0</accession>
<gene>
    <name evidence="2" type="ORF">CHARACLAT_028595</name>
</gene>
<sequence>WAEKRSAWKFQKSRQTWLLQNMYDSEKIPDETFVVLLQYLEGLWGKAKETTVLKALMLVEESGKAPKDIAVQQRAQRAREVIQLFS</sequence>
<organism evidence="2 3">
    <name type="scientific">Characodon lateralis</name>
    <dbReference type="NCBI Taxonomy" id="208331"/>
    <lineage>
        <taxon>Eukaryota</taxon>
        <taxon>Metazoa</taxon>
        <taxon>Chordata</taxon>
        <taxon>Craniata</taxon>
        <taxon>Vertebrata</taxon>
        <taxon>Euteleostomi</taxon>
        <taxon>Actinopterygii</taxon>
        <taxon>Neopterygii</taxon>
        <taxon>Teleostei</taxon>
        <taxon>Neoteleostei</taxon>
        <taxon>Acanthomorphata</taxon>
        <taxon>Ovalentaria</taxon>
        <taxon>Atherinomorphae</taxon>
        <taxon>Cyprinodontiformes</taxon>
        <taxon>Goodeidae</taxon>
        <taxon>Characodon</taxon>
    </lineage>
</organism>
<dbReference type="InterPro" id="IPR019327">
    <property type="entry name" value="WKF"/>
</dbReference>
<protein>
    <recommendedName>
        <fullName evidence="1">WKF domain-containing protein</fullName>
    </recommendedName>
</protein>
<proteinExistence type="predicted"/>
<evidence type="ECO:0000259" key="1">
    <source>
        <dbReference type="Pfam" id="PF10180"/>
    </source>
</evidence>
<feature type="domain" description="WKF" evidence="1">
    <location>
        <begin position="1"/>
        <end position="55"/>
    </location>
</feature>
<comment type="caution">
    <text evidence="2">The sequence shown here is derived from an EMBL/GenBank/DDBJ whole genome shotgun (WGS) entry which is preliminary data.</text>
</comment>
<evidence type="ECO:0000313" key="3">
    <source>
        <dbReference type="Proteomes" id="UP001352852"/>
    </source>
</evidence>
<reference evidence="2 3" key="1">
    <citation type="submission" date="2021-06" db="EMBL/GenBank/DDBJ databases">
        <authorList>
            <person name="Palmer J.M."/>
        </authorList>
    </citation>
    <scope>NUCLEOTIDE SEQUENCE [LARGE SCALE GENOMIC DNA]</scope>
    <source>
        <strain evidence="2 3">CL_MEX2019</strain>
        <tissue evidence="2">Muscle</tissue>
    </source>
</reference>
<dbReference type="Proteomes" id="UP001352852">
    <property type="component" value="Unassembled WGS sequence"/>
</dbReference>
<feature type="non-terminal residue" evidence="2">
    <location>
        <position position="1"/>
    </location>
</feature>
<keyword evidence="3" id="KW-1185">Reference proteome</keyword>
<name>A0ABU7D3S0_9TELE</name>
<dbReference type="PANTHER" id="PTHR22306">
    <property type="entry name" value="CHROMOSOME 7 OPEN READING FRAME 50"/>
    <property type="match status" value="1"/>
</dbReference>
<dbReference type="PANTHER" id="PTHR22306:SF2">
    <property type="entry name" value="CHROMOSOME 7 OPEN READING FRAME 50"/>
    <property type="match status" value="1"/>
</dbReference>
<dbReference type="EMBL" id="JAHUTJ010012044">
    <property type="protein sequence ID" value="MED6269011.1"/>
    <property type="molecule type" value="Genomic_DNA"/>
</dbReference>